<keyword evidence="1 8" id="KW-0808">Transferase</keyword>
<keyword evidence="8" id="KW-0963">Cytoplasm</keyword>
<keyword evidence="6 8" id="KW-0520">NAD</keyword>
<dbReference type="Gene3D" id="3.40.50.10330">
    <property type="entry name" value="Probable inorganic polyphosphate/atp-NAD kinase, domain 1"/>
    <property type="match status" value="1"/>
</dbReference>
<dbReference type="Gene3D" id="2.60.200.30">
    <property type="entry name" value="Probable inorganic polyphosphate/atp-NAD kinase, domain 2"/>
    <property type="match status" value="1"/>
</dbReference>
<evidence type="ECO:0000256" key="3">
    <source>
        <dbReference type="ARBA" id="ARBA00022777"/>
    </source>
</evidence>
<comment type="similarity">
    <text evidence="8">Belongs to the NAD kinase family.</text>
</comment>
<evidence type="ECO:0000256" key="4">
    <source>
        <dbReference type="ARBA" id="ARBA00022840"/>
    </source>
</evidence>
<gene>
    <name evidence="8" type="primary">nadK</name>
    <name evidence="9" type="ORF">J7561_01030</name>
</gene>
<accession>A0A165I2S4</accession>
<comment type="catalytic activity">
    <reaction evidence="7 8">
        <text>NAD(+) + ATP = ADP + NADP(+) + H(+)</text>
        <dbReference type="Rhea" id="RHEA:18629"/>
        <dbReference type="ChEBI" id="CHEBI:15378"/>
        <dbReference type="ChEBI" id="CHEBI:30616"/>
        <dbReference type="ChEBI" id="CHEBI:57540"/>
        <dbReference type="ChEBI" id="CHEBI:58349"/>
        <dbReference type="ChEBI" id="CHEBI:456216"/>
        <dbReference type="EC" id="2.7.1.23"/>
    </reaction>
</comment>
<feature type="active site" description="Proton acceptor" evidence="8">
    <location>
        <position position="71"/>
    </location>
</feature>
<dbReference type="EC" id="2.7.1.23" evidence="8"/>
<evidence type="ECO:0000256" key="8">
    <source>
        <dbReference type="HAMAP-Rule" id="MF_00361"/>
    </source>
</evidence>
<comment type="caution">
    <text evidence="8">Lacks conserved residue(s) required for the propagation of feature annotation.</text>
</comment>
<dbReference type="Pfam" id="PF01513">
    <property type="entry name" value="NAD_kinase"/>
    <property type="match status" value="1"/>
</dbReference>
<comment type="cofactor">
    <cofactor evidence="8">
        <name>a divalent metal cation</name>
        <dbReference type="ChEBI" id="CHEBI:60240"/>
    </cofactor>
</comment>
<dbReference type="GO" id="GO:0019674">
    <property type="term" value="P:NAD+ metabolic process"/>
    <property type="evidence" value="ECO:0007669"/>
    <property type="project" value="InterPro"/>
</dbReference>
<evidence type="ECO:0000256" key="6">
    <source>
        <dbReference type="ARBA" id="ARBA00023027"/>
    </source>
</evidence>
<dbReference type="InterPro" id="IPR017437">
    <property type="entry name" value="ATP-NAD_kinase_PpnK-typ_C"/>
</dbReference>
<organism evidence="9 10">
    <name type="scientific">Wohlfahrtiimonas chitiniclastica</name>
    <dbReference type="NCBI Taxonomy" id="400946"/>
    <lineage>
        <taxon>Bacteria</taxon>
        <taxon>Pseudomonadati</taxon>
        <taxon>Pseudomonadota</taxon>
        <taxon>Gammaproteobacteria</taxon>
        <taxon>Cardiobacteriales</taxon>
        <taxon>Ignatzschineriaceae</taxon>
        <taxon>Wohlfahrtiimonas</taxon>
    </lineage>
</organism>
<keyword evidence="5 8" id="KW-0521">NADP</keyword>
<dbReference type="AlphaFoldDB" id="A0A165I2S4"/>
<dbReference type="FunFam" id="2.60.200.30:FF:000009">
    <property type="entry name" value="Poly(P)/ATP NAD kinase"/>
    <property type="match status" value="1"/>
</dbReference>
<dbReference type="PANTHER" id="PTHR20275:SF0">
    <property type="entry name" value="NAD KINASE"/>
    <property type="match status" value="1"/>
</dbReference>
<comment type="function">
    <text evidence="8">Involved in the regulation of the intracellular balance of NAD and NADP, and is a key enzyme in the biosynthesis of NADP. Catalyzes specifically the phosphorylation on 2'-hydroxyl of the adenosine moiety of NAD to yield NADP.</text>
</comment>
<keyword evidence="3 8" id="KW-0418">Kinase</keyword>
<feature type="binding site" evidence="8">
    <location>
        <begin position="71"/>
        <end position="72"/>
    </location>
    <ligand>
        <name>NAD(+)</name>
        <dbReference type="ChEBI" id="CHEBI:57540"/>
    </ligand>
</feature>
<name>A0A165I2S4_9GAMM</name>
<dbReference type="InterPro" id="IPR002504">
    <property type="entry name" value="NADK"/>
</dbReference>
<dbReference type="GO" id="GO:0005737">
    <property type="term" value="C:cytoplasm"/>
    <property type="evidence" value="ECO:0007669"/>
    <property type="project" value="UniProtKB-SubCell"/>
</dbReference>
<feature type="binding site" evidence="8">
    <location>
        <begin position="182"/>
        <end position="187"/>
    </location>
    <ligand>
        <name>NAD(+)</name>
        <dbReference type="ChEBI" id="CHEBI:57540"/>
    </ligand>
</feature>
<proteinExistence type="inferred from homology"/>
<dbReference type="InterPro" id="IPR016064">
    <property type="entry name" value="NAD/diacylglycerol_kinase_sf"/>
</dbReference>
<dbReference type="GO" id="GO:0006741">
    <property type="term" value="P:NADP+ biosynthetic process"/>
    <property type="evidence" value="ECO:0007669"/>
    <property type="project" value="UniProtKB-UniRule"/>
</dbReference>
<feature type="binding site" evidence="8">
    <location>
        <position position="242"/>
    </location>
    <ligand>
        <name>NAD(+)</name>
        <dbReference type="ChEBI" id="CHEBI:57540"/>
    </ligand>
</feature>
<dbReference type="GeneID" id="58263181"/>
<dbReference type="GO" id="GO:0003951">
    <property type="term" value="F:NAD+ kinase activity"/>
    <property type="evidence" value="ECO:0007669"/>
    <property type="project" value="UniProtKB-UniRule"/>
</dbReference>
<feature type="binding site" evidence="8">
    <location>
        <begin position="141"/>
        <end position="142"/>
    </location>
    <ligand>
        <name>NAD(+)</name>
        <dbReference type="ChEBI" id="CHEBI:57540"/>
    </ligand>
</feature>
<dbReference type="Pfam" id="PF20143">
    <property type="entry name" value="NAD_kinase_C"/>
    <property type="match status" value="1"/>
</dbReference>
<comment type="subcellular location">
    <subcellularLocation>
        <location evidence="8">Cytoplasm</location>
    </subcellularLocation>
</comment>
<dbReference type="InterPro" id="IPR017438">
    <property type="entry name" value="ATP-NAD_kinase_N"/>
</dbReference>
<dbReference type="GO" id="GO:0051287">
    <property type="term" value="F:NAD binding"/>
    <property type="evidence" value="ECO:0007669"/>
    <property type="project" value="UniProtKB-ARBA"/>
</dbReference>
<dbReference type="HAMAP" id="MF_00361">
    <property type="entry name" value="NAD_kinase"/>
    <property type="match status" value="1"/>
</dbReference>
<dbReference type="GO" id="GO:0005524">
    <property type="term" value="F:ATP binding"/>
    <property type="evidence" value="ECO:0007669"/>
    <property type="project" value="UniProtKB-KW"/>
</dbReference>
<evidence type="ECO:0000256" key="7">
    <source>
        <dbReference type="ARBA" id="ARBA00047925"/>
    </source>
</evidence>
<evidence type="ECO:0000313" key="10">
    <source>
        <dbReference type="Proteomes" id="UP000680020"/>
    </source>
</evidence>
<evidence type="ECO:0000256" key="2">
    <source>
        <dbReference type="ARBA" id="ARBA00022741"/>
    </source>
</evidence>
<evidence type="ECO:0000313" key="9">
    <source>
        <dbReference type="EMBL" id="MBS7823782.1"/>
    </source>
</evidence>
<keyword evidence="4 8" id="KW-0067">ATP-binding</keyword>
<dbReference type="RefSeq" id="WP_063454969.1">
    <property type="nucleotide sequence ID" value="NZ_CP115969.1"/>
</dbReference>
<feature type="binding site" evidence="8">
    <location>
        <position position="152"/>
    </location>
    <ligand>
        <name>NAD(+)</name>
        <dbReference type="ChEBI" id="CHEBI:57540"/>
    </ligand>
</feature>
<dbReference type="Proteomes" id="UP000680020">
    <property type="component" value="Unassembled WGS sequence"/>
</dbReference>
<sequence length="290" mass="32325">MNNFNKIALVSRNNVSNPSFAKVMKTAEAIFERNGCATVTLALPPNDSAESKQLLEDRVKDCDLIIIFGGDGTFLGIARKACHLDIPFLGINLGRLGFLTDIRETELEESLIHILKGEYKTEDRELIRVKIPGKFDSFALNDVVIHQRSISRMIELDVFVDDKYLTSYWADGVIFATPTGSTAYALSSGGPLVYPSLSAVLVVPISPHTFSHRPIVLPTNLKIKVALKESVRHAVSVSCDGQVVFDFDKGDELELISNASKITLVHPENYNYFEILRAKLNWGHHPERER</sequence>
<dbReference type="GO" id="GO:0046872">
    <property type="term" value="F:metal ion binding"/>
    <property type="evidence" value="ECO:0007669"/>
    <property type="project" value="UniProtKB-UniRule"/>
</dbReference>
<dbReference type="SUPFAM" id="SSF111331">
    <property type="entry name" value="NAD kinase/diacylglycerol kinase-like"/>
    <property type="match status" value="1"/>
</dbReference>
<protein>
    <recommendedName>
        <fullName evidence="8">NAD kinase</fullName>
        <ecNumber evidence="8">2.7.1.23</ecNumber>
    </recommendedName>
    <alternativeName>
        <fullName evidence="8">ATP-dependent NAD kinase</fullName>
    </alternativeName>
</protein>
<feature type="binding site" evidence="8">
    <location>
        <position position="171"/>
    </location>
    <ligand>
        <name>NAD(+)</name>
        <dbReference type="ChEBI" id="CHEBI:57540"/>
    </ligand>
</feature>
<reference evidence="9" key="1">
    <citation type="submission" date="2021-03" db="EMBL/GenBank/DDBJ databases">
        <title>Identification and antibiotic profiling of Wohlfahrtiimonas chitiniclastica, an underestimated human pathogen.</title>
        <authorList>
            <person name="Kopf A."/>
            <person name="Bunk B."/>
            <person name="Coldewey S."/>
            <person name="Gunzer F."/>
            <person name="Riedel T."/>
            <person name="Schroettner P."/>
        </authorList>
    </citation>
    <scope>NUCLEOTIDE SEQUENCE</scope>
    <source>
        <strain evidence="9">DSM 100917</strain>
    </source>
</reference>
<dbReference type="EMBL" id="JAGIBU010000001">
    <property type="protein sequence ID" value="MBS7823782.1"/>
    <property type="molecule type" value="Genomic_DNA"/>
</dbReference>
<dbReference type="PANTHER" id="PTHR20275">
    <property type="entry name" value="NAD KINASE"/>
    <property type="match status" value="1"/>
</dbReference>
<comment type="caution">
    <text evidence="9">The sequence shown here is derived from an EMBL/GenBank/DDBJ whole genome shotgun (WGS) entry which is preliminary data.</text>
</comment>
<evidence type="ECO:0000256" key="5">
    <source>
        <dbReference type="ARBA" id="ARBA00022857"/>
    </source>
</evidence>
<evidence type="ECO:0000256" key="1">
    <source>
        <dbReference type="ARBA" id="ARBA00022679"/>
    </source>
</evidence>
<keyword evidence="2 8" id="KW-0547">Nucleotide-binding</keyword>